<evidence type="ECO:0000256" key="1">
    <source>
        <dbReference type="SAM" id="MobiDB-lite"/>
    </source>
</evidence>
<organism evidence="2">
    <name type="scientific">Octopus bimaculoides</name>
    <name type="common">California two-spotted octopus</name>
    <dbReference type="NCBI Taxonomy" id="37653"/>
    <lineage>
        <taxon>Eukaryota</taxon>
        <taxon>Metazoa</taxon>
        <taxon>Spiralia</taxon>
        <taxon>Lophotrochozoa</taxon>
        <taxon>Mollusca</taxon>
        <taxon>Cephalopoda</taxon>
        <taxon>Coleoidea</taxon>
        <taxon>Octopodiformes</taxon>
        <taxon>Octopoda</taxon>
        <taxon>Incirrata</taxon>
        <taxon>Octopodidae</taxon>
        <taxon>Octopus</taxon>
    </lineage>
</organism>
<feature type="compositionally biased region" description="Basic and acidic residues" evidence="1">
    <location>
        <begin position="130"/>
        <end position="153"/>
    </location>
</feature>
<accession>A0A0L8I2S6</accession>
<feature type="region of interest" description="Disordered" evidence="1">
    <location>
        <begin position="114"/>
        <end position="153"/>
    </location>
</feature>
<protein>
    <submittedName>
        <fullName evidence="2">Uncharacterized protein</fullName>
    </submittedName>
</protein>
<sequence>MNETTKRDLKILMRDLNAKVETDSKDRERFMGRHGIGERNEKGKIFTEFCSFKDLLVGGAVFPHKTKWISPDGKTEIQNDHITIHRKVKRGADATSDYHLVVAFLRTELKAYNDRAGRPSHRHNTRKRKECVNNRDMETDHRENNWETRSARH</sequence>
<proteinExistence type="predicted"/>
<name>A0A0L8I2S6_OCTBM</name>
<evidence type="ECO:0000313" key="2">
    <source>
        <dbReference type="EMBL" id="KOF95649.1"/>
    </source>
</evidence>
<gene>
    <name evidence="2" type="ORF">OCBIM_22037669mg</name>
</gene>
<feature type="compositionally biased region" description="Basic residues" evidence="1">
    <location>
        <begin position="118"/>
        <end position="129"/>
    </location>
</feature>
<dbReference type="STRING" id="37653.A0A0L8I2S6"/>
<reference evidence="2" key="1">
    <citation type="submission" date="2015-07" db="EMBL/GenBank/DDBJ databases">
        <title>MeaNS - Measles Nucleotide Surveillance Program.</title>
        <authorList>
            <person name="Tran T."/>
            <person name="Druce J."/>
        </authorList>
    </citation>
    <scope>NUCLEOTIDE SEQUENCE</scope>
    <source>
        <strain evidence="2">UCB-OBI-ISO-001</strain>
        <tissue evidence="2">Gonad</tissue>
    </source>
</reference>
<dbReference type="AlphaFoldDB" id="A0A0L8I2S6"/>
<dbReference type="EMBL" id="KQ416705">
    <property type="protein sequence ID" value="KOF95649.1"/>
    <property type="molecule type" value="Genomic_DNA"/>
</dbReference>